<evidence type="ECO:0000313" key="2">
    <source>
        <dbReference type="EMBL" id="EYB84589.1"/>
    </source>
</evidence>
<keyword evidence="3" id="KW-1185">Reference proteome</keyword>
<reference evidence="3" key="1">
    <citation type="journal article" date="2015" name="Nat. Genet.">
        <title>The genome and transcriptome of the zoonotic hookworm Ancylostoma ceylanicum identify infection-specific gene families.</title>
        <authorList>
            <person name="Schwarz E.M."/>
            <person name="Hu Y."/>
            <person name="Antoshechkin I."/>
            <person name="Miller M.M."/>
            <person name="Sternberg P.W."/>
            <person name="Aroian R.V."/>
        </authorList>
    </citation>
    <scope>NUCLEOTIDE SEQUENCE</scope>
    <source>
        <strain evidence="3">HY135</strain>
    </source>
</reference>
<name>A0A016S2Z2_9BILA</name>
<feature type="transmembrane region" description="Helical" evidence="1">
    <location>
        <begin position="60"/>
        <end position="79"/>
    </location>
</feature>
<dbReference type="Proteomes" id="UP000024635">
    <property type="component" value="Unassembled WGS sequence"/>
</dbReference>
<dbReference type="OrthoDB" id="413313at2759"/>
<dbReference type="AlphaFoldDB" id="A0A016S2Z2"/>
<keyword evidence="1" id="KW-1133">Transmembrane helix</keyword>
<dbReference type="FunFam" id="3.40.720.10:FF:000017">
    <property type="entry name" value="Predicted protein"/>
    <property type="match status" value="1"/>
</dbReference>
<evidence type="ECO:0000313" key="3">
    <source>
        <dbReference type="Proteomes" id="UP000024635"/>
    </source>
</evidence>
<dbReference type="Gene3D" id="3.40.720.10">
    <property type="entry name" value="Alkaline Phosphatase, subunit A"/>
    <property type="match status" value="1"/>
</dbReference>
<dbReference type="PANTHER" id="PTHR10974">
    <property type="entry name" value="FI08016P-RELATED"/>
    <property type="match status" value="1"/>
</dbReference>
<dbReference type="CDD" id="cd16021">
    <property type="entry name" value="ALP_like"/>
    <property type="match status" value="1"/>
</dbReference>
<dbReference type="PANTHER" id="PTHR10974:SF1">
    <property type="entry name" value="FI08016P-RELATED"/>
    <property type="match status" value="1"/>
</dbReference>
<dbReference type="GO" id="GO:0005615">
    <property type="term" value="C:extracellular space"/>
    <property type="evidence" value="ECO:0007669"/>
    <property type="project" value="TreeGrafter"/>
</dbReference>
<sequence>MMAIVSLPSHLSLSNMGLVIFTSCGVDRNVKSISQAWAELPRTEMRLGPGLSTFKRFLRVQLLTIVVLIPLWLTFVYTAQSLRNILYSGADLNISIYHGSIVPSYRRFQKQDFDFKVIVTGQDADRGSETRRRRSLRSVVSDQGQKCRIPKLDMDAPELKKFFFKEKPLDCDKNPLNWLYLDDTNHVRYIESRRQTAKCLGFYVKRKTDHENELVFFNKLPDFSPMLSDFALVKCVDGFDTWIGKLVTVVRKSDKDLLAKNSKRNSDTTGLNVFILGFDSMSHMTFRRKMPKTVELLERKFDSVILNGYNIVGDGTPQAFIPILTAATEEELPLTRHRFPNAHYVDDVYPFIWSNFSAAGYVTLYGEDSYGLGTFTYRLKGFRNQPTDHYTRTIFLEHEKTGGMCFGSEPIHRAWFRYARKFMQVYKDKPRFLLMHQGLLSHGNINRIEAEDEDLANILMAMLESGELDDTVVILMADHGHRFSVLRQTHQGQLEERLPFFSISLPAKFINTIYGRKMYTNLLDNKDRLSTPFDIHATLMDILHLPKDLTTMQDASKRSLSLFRPIPEDRTCAQAGIDPHWCTCLNWEDAMGTDEDKALSQKLSLAIVDVINKQLKDVFHLCAKLSLKEVLESKKLVPNEGVMKYKDVKDKDGFVPDMSGNAKTAFAHYQVKLRTTPGEAIYEVTLFYDFIQKEVHIDMNSFSHPNKFGDAPHCIIDDNYYLATFCVCHDKV</sequence>
<dbReference type="STRING" id="53326.A0A016S2Z2"/>
<protein>
    <submittedName>
        <fullName evidence="2">Uncharacterized protein</fullName>
    </submittedName>
</protein>
<proteinExistence type="predicted"/>
<dbReference type="SUPFAM" id="SSF53649">
    <property type="entry name" value="Alkaline phosphatase-like"/>
    <property type="match status" value="1"/>
</dbReference>
<dbReference type="Pfam" id="PF02995">
    <property type="entry name" value="DUF229"/>
    <property type="match status" value="1"/>
</dbReference>
<comment type="caution">
    <text evidence="2">The sequence shown here is derived from an EMBL/GenBank/DDBJ whole genome shotgun (WGS) entry which is preliminary data.</text>
</comment>
<gene>
    <name evidence="2" type="primary">Acey_s0314.g2247</name>
    <name evidence="2" type="ORF">Y032_0314g2247</name>
</gene>
<dbReference type="InterPro" id="IPR017850">
    <property type="entry name" value="Alkaline_phosphatase_core_sf"/>
</dbReference>
<keyword evidence="1" id="KW-0472">Membrane</keyword>
<keyword evidence="1" id="KW-0812">Transmembrane</keyword>
<evidence type="ECO:0000256" key="1">
    <source>
        <dbReference type="SAM" id="Phobius"/>
    </source>
</evidence>
<accession>A0A016S2Z2</accession>
<organism evidence="2 3">
    <name type="scientific">Ancylostoma ceylanicum</name>
    <dbReference type="NCBI Taxonomy" id="53326"/>
    <lineage>
        <taxon>Eukaryota</taxon>
        <taxon>Metazoa</taxon>
        <taxon>Ecdysozoa</taxon>
        <taxon>Nematoda</taxon>
        <taxon>Chromadorea</taxon>
        <taxon>Rhabditida</taxon>
        <taxon>Rhabditina</taxon>
        <taxon>Rhabditomorpha</taxon>
        <taxon>Strongyloidea</taxon>
        <taxon>Ancylostomatidae</taxon>
        <taxon>Ancylostomatinae</taxon>
        <taxon>Ancylostoma</taxon>
    </lineage>
</organism>
<dbReference type="InterPro" id="IPR004245">
    <property type="entry name" value="DUF229"/>
</dbReference>
<dbReference type="EMBL" id="JARK01001650">
    <property type="protein sequence ID" value="EYB84589.1"/>
    <property type="molecule type" value="Genomic_DNA"/>
</dbReference>